<dbReference type="RefSeq" id="WP_039683337.1">
    <property type="nucleotide sequence ID" value="NZ_CP010028.1"/>
</dbReference>
<dbReference type="Proteomes" id="UP000030634">
    <property type="component" value="Chromosome"/>
</dbReference>
<accession>A0A0A7KI64</accession>
<evidence type="ECO:0000313" key="1">
    <source>
        <dbReference type="EMBL" id="AIZ44894.1"/>
    </source>
</evidence>
<dbReference type="KEGG" id="dsw:QR90_06890"/>
<protein>
    <submittedName>
        <fullName evidence="1">Uncharacterized protein</fullName>
    </submittedName>
</protein>
<gene>
    <name evidence="1" type="ORF">QR90_06890</name>
</gene>
<dbReference type="HOGENOM" id="CLU_2522037_0_0_0"/>
<proteinExistence type="predicted"/>
<sequence>MRPADLTPAEIADQLARMYAADHGESDDRPTPEERTALADYLGCHEEARADAWMAWSVDLNPADWDAAEYWLDVEFVEPCPEGHPASGLLSPVD</sequence>
<evidence type="ECO:0000313" key="2">
    <source>
        <dbReference type="Proteomes" id="UP000030634"/>
    </source>
</evidence>
<dbReference type="EMBL" id="CP010028">
    <property type="protein sequence ID" value="AIZ44894.1"/>
    <property type="molecule type" value="Genomic_DNA"/>
</dbReference>
<name>A0A0A7KI64_9DEIO</name>
<reference evidence="2" key="1">
    <citation type="submission" date="2014-11" db="EMBL/GenBank/DDBJ databases">
        <title>Hymenobacter sp. DG25B genome submission.</title>
        <authorList>
            <person name="Jung H.-Y."/>
            <person name="Kim M.K."/>
            <person name="Srinivasan S."/>
            <person name="Lim S."/>
        </authorList>
    </citation>
    <scope>NUCLEOTIDE SEQUENCE [LARGE SCALE GENOMIC DNA]</scope>
    <source>
        <strain evidence="2">DY59</strain>
    </source>
</reference>
<dbReference type="AlphaFoldDB" id="A0A0A7KI64"/>
<organism evidence="1 2">
    <name type="scientific">Deinococcus radiopugnans</name>
    <dbReference type="NCBI Taxonomy" id="57497"/>
    <lineage>
        <taxon>Bacteria</taxon>
        <taxon>Thermotogati</taxon>
        <taxon>Deinococcota</taxon>
        <taxon>Deinococci</taxon>
        <taxon>Deinococcales</taxon>
        <taxon>Deinococcaceae</taxon>
        <taxon>Deinococcus</taxon>
    </lineage>
</organism>